<keyword evidence="3" id="KW-1185">Reference proteome</keyword>
<dbReference type="AlphaFoldDB" id="A0A0C9T2P4"/>
<sequence>MAAGTSRGLVVALRSVVRTSDLRVKDVCGRRGCEFPTPGRGATDQTASSVSQAATPSSQDDDGDDVHVHHTHVEPHPLNSTLQTAVEEATDTSNPNATSAGPTEPAGTSHGMLNGIDDGVEGGNSREVVKDVKVEDEKGEWVSGIEDPSSNNDGGDEDICHLYVVPNATQPVPYHTLPTPNE</sequence>
<proteinExistence type="predicted"/>
<evidence type="ECO:0000313" key="3">
    <source>
        <dbReference type="Proteomes" id="UP000053647"/>
    </source>
</evidence>
<feature type="compositionally biased region" description="Polar residues" evidence="1">
    <location>
        <begin position="91"/>
        <end position="101"/>
    </location>
</feature>
<protein>
    <submittedName>
        <fullName evidence="2">Uncharacterized protein</fullName>
    </submittedName>
</protein>
<accession>A0A0C9T2P4</accession>
<reference evidence="3" key="2">
    <citation type="submission" date="2015-01" db="EMBL/GenBank/DDBJ databases">
        <title>Evolutionary Origins and Diversification of the Mycorrhizal Mutualists.</title>
        <authorList>
            <consortium name="DOE Joint Genome Institute"/>
            <consortium name="Mycorrhizal Genomics Consortium"/>
            <person name="Kohler A."/>
            <person name="Kuo A."/>
            <person name="Nagy L.G."/>
            <person name="Floudas D."/>
            <person name="Copeland A."/>
            <person name="Barry K.W."/>
            <person name="Cichocki N."/>
            <person name="Veneault-Fourrey C."/>
            <person name="LaButti K."/>
            <person name="Lindquist E.A."/>
            <person name="Lipzen A."/>
            <person name="Lundell T."/>
            <person name="Morin E."/>
            <person name="Murat C."/>
            <person name="Riley R."/>
            <person name="Ohm R."/>
            <person name="Sun H."/>
            <person name="Tunlid A."/>
            <person name="Henrissat B."/>
            <person name="Grigoriev I.V."/>
            <person name="Hibbett D.S."/>
            <person name="Martin F."/>
        </authorList>
    </citation>
    <scope>NUCLEOTIDE SEQUENCE [LARGE SCALE GENOMIC DNA]</scope>
    <source>
        <strain evidence="3">ATCC 200175</strain>
    </source>
</reference>
<feature type="compositionally biased region" description="Polar residues" evidence="1">
    <location>
        <begin position="43"/>
        <end position="58"/>
    </location>
</feature>
<reference evidence="2 3" key="1">
    <citation type="submission" date="2014-06" db="EMBL/GenBank/DDBJ databases">
        <authorList>
            <consortium name="DOE Joint Genome Institute"/>
            <person name="Kuo A."/>
            <person name="Kohler A."/>
            <person name="Nagy L.G."/>
            <person name="Floudas D."/>
            <person name="Copeland A."/>
            <person name="Barry K.W."/>
            <person name="Cichocki N."/>
            <person name="Veneault-Fourrey C."/>
            <person name="LaButti K."/>
            <person name="Lindquist E.A."/>
            <person name="Lipzen A."/>
            <person name="Lundell T."/>
            <person name="Morin E."/>
            <person name="Murat C."/>
            <person name="Sun H."/>
            <person name="Tunlid A."/>
            <person name="Henrissat B."/>
            <person name="Grigoriev I.V."/>
            <person name="Hibbett D.S."/>
            <person name="Martin F."/>
            <person name="Nordberg H.P."/>
            <person name="Cantor M.N."/>
            <person name="Hua S.X."/>
        </authorList>
    </citation>
    <scope>NUCLEOTIDE SEQUENCE [LARGE SCALE GENOMIC DNA]</scope>
    <source>
        <strain evidence="2 3">ATCC 200175</strain>
    </source>
</reference>
<dbReference type="EMBL" id="KN820722">
    <property type="protein sequence ID" value="KIJ05778.1"/>
    <property type="molecule type" value="Genomic_DNA"/>
</dbReference>
<dbReference type="HOGENOM" id="CLU_125777_0_0_1"/>
<dbReference type="Proteomes" id="UP000053647">
    <property type="component" value="Unassembled WGS sequence"/>
</dbReference>
<feature type="compositionally biased region" description="Basic and acidic residues" evidence="1">
    <location>
        <begin position="65"/>
        <end position="75"/>
    </location>
</feature>
<organism evidence="2 3">
    <name type="scientific">Paxillus involutus ATCC 200175</name>
    <dbReference type="NCBI Taxonomy" id="664439"/>
    <lineage>
        <taxon>Eukaryota</taxon>
        <taxon>Fungi</taxon>
        <taxon>Dikarya</taxon>
        <taxon>Basidiomycota</taxon>
        <taxon>Agaricomycotina</taxon>
        <taxon>Agaricomycetes</taxon>
        <taxon>Agaricomycetidae</taxon>
        <taxon>Boletales</taxon>
        <taxon>Paxilineae</taxon>
        <taxon>Paxillaceae</taxon>
        <taxon>Paxillus</taxon>
    </lineage>
</organism>
<evidence type="ECO:0000256" key="1">
    <source>
        <dbReference type="SAM" id="MobiDB-lite"/>
    </source>
</evidence>
<feature type="region of interest" description="Disordered" evidence="1">
    <location>
        <begin position="29"/>
        <end position="159"/>
    </location>
</feature>
<feature type="compositionally biased region" description="Basic and acidic residues" evidence="1">
    <location>
        <begin position="127"/>
        <end position="140"/>
    </location>
</feature>
<gene>
    <name evidence="2" type="ORF">PAXINDRAFT_20987</name>
</gene>
<name>A0A0C9T2P4_PAXIN</name>
<evidence type="ECO:0000313" key="2">
    <source>
        <dbReference type="EMBL" id="KIJ05778.1"/>
    </source>
</evidence>